<keyword evidence="3" id="KW-1185">Reference proteome</keyword>
<dbReference type="GO" id="GO:0016491">
    <property type="term" value="F:oxidoreductase activity"/>
    <property type="evidence" value="ECO:0007669"/>
    <property type="project" value="UniProtKB-KW"/>
</dbReference>
<accession>A0A5J4Z0G4</accession>
<sequence>MASSTKMATGVGKTAVCTGATSGIGRACALRLAEAGFSVVAIGRNAQRGAEVVEEMTACSENSSLPAQHEFVSCDAFSLKNVVAAAEHIQQSRKAVDVLVLSQGMGSVQGFTPTVDGNDEKLTLHYWGRMAFINALLPALRTAAARTAGEEAAKRVSVRVISILSGGVHSAYPGFKNDPELKEGSYSLQNAANAAGFYTDLCLDAFARQPRNEGILFVHSAPGFVNTNWGTEMPLYIRLPVRALQPLLGKSPSSCAEIMLRPAFMPEAELLGKEKPGEIILSEKGLPARRTDLHTPENVDAVYHLTGQVLARSGIMLDDVSTTGE</sequence>
<dbReference type="OMA" id="FKRVCEE"/>
<dbReference type="AlphaFoldDB" id="A0A5J4Z0G4"/>
<dbReference type="InterPro" id="IPR002347">
    <property type="entry name" value="SDR_fam"/>
</dbReference>
<protein>
    <submittedName>
        <fullName evidence="2">Oxidoreductase andH</fullName>
    </submittedName>
</protein>
<gene>
    <name evidence="2" type="ORF">FVE85_0634</name>
</gene>
<dbReference type="Pfam" id="PF00106">
    <property type="entry name" value="adh_short"/>
    <property type="match status" value="1"/>
</dbReference>
<comment type="caution">
    <text evidence="2">The sequence shown here is derived from an EMBL/GenBank/DDBJ whole genome shotgun (WGS) entry which is preliminary data.</text>
</comment>
<dbReference type="OrthoDB" id="2898509at2759"/>
<organism evidence="2 3">
    <name type="scientific">Porphyridium purpureum</name>
    <name type="common">Red alga</name>
    <name type="synonym">Porphyridium cruentum</name>
    <dbReference type="NCBI Taxonomy" id="35688"/>
    <lineage>
        <taxon>Eukaryota</taxon>
        <taxon>Rhodophyta</taxon>
        <taxon>Bangiophyceae</taxon>
        <taxon>Porphyridiales</taxon>
        <taxon>Porphyridiaceae</taxon>
        <taxon>Porphyridium</taxon>
    </lineage>
</organism>
<reference evidence="3" key="1">
    <citation type="journal article" date="2019" name="Nat. Commun.">
        <title>Expansion of phycobilisome linker gene families in mesophilic red algae.</title>
        <authorList>
            <person name="Lee J."/>
            <person name="Kim D."/>
            <person name="Bhattacharya D."/>
            <person name="Yoon H.S."/>
        </authorList>
    </citation>
    <scope>NUCLEOTIDE SEQUENCE [LARGE SCALE GENOMIC DNA]</scope>
    <source>
        <strain evidence="3">CCMP 1328</strain>
    </source>
</reference>
<name>A0A5J4Z0G4_PORPP</name>
<dbReference type="InterPro" id="IPR036291">
    <property type="entry name" value="NAD(P)-bd_dom_sf"/>
</dbReference>
<keyword evidence="1" id="KW-0560">Oxidoreductase</keyword>
<evidence type="ECO:0000256" key="1">
    <source>
        <dbReference type="ARBA" id="ARBA00023002"/>
    </source>
</evidence>
<evidence type="ECO:0000313" key="2">
    <source>
        <dbReference type="EMBL" id="KAA8496905.1"/>
    </source>
</evidence>
<dbReference type="PANTHER" id="PTHR47534:SF3">
    <property type="entry name" value="ALCOHOL DEHYDROGENASE-LIKE C-TERMINAL DOMAIN-CONTAINING PROTEIN"/>
    <property type="match status" value="1"/>
</dbReference>
<dbReference type="InterPro" id="IPR052228">
    <property type="entry name" value="Sec_Metab_Biosynth_Oxidored"/>
</dbReference>
<dbReference type="PANTHER" id="PTHR47534">
    <property type="entry name" value="YALI0E05731P"/>
    <property type="match status" value="1"/>
</dbReference>
<dbReference type="PRINTS" id="PR00081">
    <property type="entry name" value="GDHRDH"/>
</dbReference>
<proteinExistence type="predicted"/>
<dbReference type="Proteomes" id="UP000324585">
    <property type="component" value="Unassembled WGS sequence"/>
</dbReference>
<dbReference type="EMBL" id="VRMN01000002">
    <property type="protein sequence ID" value="KAA8496905.1"/>
    <property type="molecule type" value="Genomic_DNA"/>
</dbReference>
<dbReference type="SUPFAM" id="SSF51735">
    <property type="entry name" value="NAD(P)-binding Rossmann-fold domains"/>
    <property type="match status" value="1"/>
</dbReference>
<dbReference type="Gene3D" id="3.40.50.720">
    <property type="entry name" value="NAD(P)-binding Rossmann-like Domain"/>
    <property type="match status" value="1"/>
</dbReference>
<evidence type="ECO:0000313" key="3">
    <source>
        <dbReference type="Proteomes" id="UP000324585"/>
    </source>
</evidence>